<dbReference type="PANTHER" id="PTHR46649:SF4">
    <property type="entry name" value="HALOACID DEHALOGENASE-LIKE HYDROLASE (HAD) SUPERFAMILY PROTEIN"/>
    <property type="match status" value="1"/>
</dbReference>
<keyword evidence="2" id="KW-1185">Reference proteome</keyword>
<dbReference type="PANTHER" id="PTHR46649">
    <property type="match status" value="1"/>
</dbReference>
<dbReference type="Proteomes" id="UP000653493">
    <property type="component" value="Unassembled WGS sequence"/>
</dbReference>
<dbReference type="InterPro" id="IPR006439">
    <property type="entry name" value="HAD-SF_hydro_IA"/>
</dbReference>
<accession>A0A918LHA8</accession>
<gene>
    <name evidence="1" type="ORF">GCM10010238_45330</name>
</gene>
<evidence type="ECO:0000313" key="1">
    <source>
        <dbReference type="EMBL" id="GGS50747.1"/>
    </source>
</evidence>
<organism evidence="1 2">
    <name type="scientific">Streptomyces griseoviridis</name>
    <dbReference type="NCBI Taxonomy" id="45398"/>
    <lineage>
        <taxon>Bacteria</taxon>
        <taxon>Bacillati</taxon>
        <taxon>Actinomycetota</taxon>
        <taxon>Actinomycetes</taxon>
        <taxon>Kitasatosporales</taxon>
        <taxon>Streptomycetaceae</taxon>
        <taxon>Streptomyces</taxon>
    </lineage>
</organism>
<dbReference type="PRINTS" id="PR00413">
    <property type="entry name" value="HADHALOGNASE"/>
</dbReference>
<dbReference type="Pfam" id="PF00702">
    <property type="entry name" value="Hydrolase"/>
    <property type="match status" value="1"/>
</dbReference>
<evidence type="ECO:0000313" key="2">
    <source>
        <dbReference type="Proteomes" id="UP000653493"/>
    </source>
</evidence>
<dbReference type="NCBIfam" id="TIGR01549">
    <property type="entry name" value="HAD-SF-IA-v1"/>
    <property type="match status" value="1"/>
</dbReference>
<reference evidence="1" key="2">
    <citation type="submission" date="2020-09" db="EMBL/GenBank/DDBJ databases">
        <authorList>
            <person name="Sun Q."/>
            <person name="Ohkuma M."/>
        </authorList>
    </citation>
    <scope>NUCLEOTIDE SEQUENCE</scope>
    <source>
        <strain evidence="1">JCM 4234</strain>
    </source>
</reference>
<reference evidence="1" key="1">
    <citation type="journal article" date="2014" name="Int. J. Syst. Evol. Microbiol.">
        <title>Complete genome sequence of Corynebacterium casei LMG S-19264T (=DSM 44701T), isolated from a smear-ripened cheese.</title>
        <authorList>
            <consortium name="US DOE Joint Genome Institute (JGI-PGF)"/>
            <person name="Walter F."/>
            <person name="Albersmeier A."/>
            <person name="Kalinowski J."/>
            <person name="Ruckert C."/>
        </authorList>
    </citation>
    <scope>NUCLEOTIDE SEQUENCE</scope>
    <source>
        <strain evidence="1">JCM 4234</strain>
    </source>
</reference>
<comment type="caution">
    <text evidence="1">The sequence shown here is derived from an EMBL/GenBank/DDBJ whole genome shotgun (WGS) entry which is preliminary data.</text>
</comment>
<dbReference type="InterPro" id="IPR036412">
    <property type="entry name" value="HAD-like_sf"/>
</dbReference>
<dbReference type="Gene3D" id="3.40.50.1000">
    <property type="entry name" value="HAD superfamily/HAD-like"/>
    <property type="match status" value="1"/>
</dbReference>
<keyword evidence="1" id="KW-0378">Hydrolase</keyword>
<proteinExistence type="predicted"/>
<dbReference type="EMBL" id="BMSL01000014">
    <property type="protein sequence ID" value="GGS50747.1"/>
    <property type="molecule type" value="Genomic_DNA"/>
</dbReference>
<dbReference type="InterPro" id="IPR023214">
    <property type="entry name" value="HAD_sf"/>
</dbReference>
<dbReference type="SUPFAM" id="SSF56784">
    <property type="entry name" value="HAD-like"/>
    <property type="match status" value="1"/>
</dbReference>
<dbReference type="NCBIfam" id="TIGR01509">
    <property type="entry name" value="HAD-SF-IA-v3"/>
    <property type="match status" value="1"/>
</dbReference>
<dbReference type="GO" id="GO:0016787">
    <property type="term" value="F:hydrolase activity"/>
    <property type="evidence" value="ECO:0007669"/>
    <property type="project" value="UniProtKB-KW"/>
</dbReference>
<name>A0A918LHA8_STRGD</name>
<sequence length="236" mass="25616">MTAVLFDFSGTLFRVESCAAWLRAVLADARVPLSEAELTRTARALEEAGALPGGPAPLRVPEELAAVWELRDQTPELHRAAYTGLSRRVPLPAPELHDALYERHMTPAAWRPYPDAAEVLRTLRERGIAVGVVSNIGWDPRPVFREHGLAPYVDTYVLSYEHGIRKPDPRLFALACAALGADPARTLMVGDDRRADGGAAALGCGVHFVDHLPVAERPAGLRPVLGLVPWRAAESS</sequence>
<protein>
    <submittedName>
        <fullName evidence="1">Hydrolase</fullName>
    </submittedName>
</protein>
<dbReference type="AlphaFoldDB" id="A0A918LHA8"/>
<dbReference type="SFLD" id="SFLDS00003">
    <property type="entry name" value="Haloacid_Dehalogenase"/>
    <property type="match status" value="1"/>
</dbReference>
<dbReference type="SFLD" id="SFLDG01129">
    <property type="entry name" value="C1.5:_HAD__Beta-PGM__Phosphata"/>
    <property type="match status" value="1"/>
</dbReference>